<comment type="subcellular location">
    <subcellularLocation>
        <location evidence="3">Secreted</location>
    </subcellularLocation>
    <subcellularLocation>
        <location evidence="3">Bacterial flagellum</location>
    </subcellularLocation>
</comment>
<proteinExistence type="inferred from homology"/>
<dbReference type="SUPFAM" id="SSF64518">
    <property type="entry name" value="Phase 1 flagellin"/>
    <property type="match status" value="1"/>
</dbReference>
<dbReference type="InterPro" id="IPR046358">
    <property type="entry name" value="Flagellin_C"/>
</dbReference>
<keyword evidence="8" id="KW-1185">Reference proteome</keyword>
<evidence type="ECO:0000313" key="7">
    <source>
        <dbReference type="EMBL" id="MBC2606039.1"/>
    </source>
</evidence>
<keyword evidence="2 3" id="KW-0975">Bacterial flagellum</keyword>
<dbReference type="Pfam" id="PF00700">
    <property type="entry name" value="Flagellin_C"/>
    <property type="match status" value="1"/>
</dbReference>
<dbReference type="Gene3D" id="1.20.1330.10">
    <property type="entry name" value="f41 fragment of flagellin, N-terminal domain"/>
    <property type="match status" value="1"/>
</dbReference>
<reference evidence="7 8" key="1">
    <citation type="submission" date="2020-07" db="EMBL/GenBank/DDBJ databases">
        <authorList>
            <person name="Feng X."/>
        </authorList>
    </citation>
    <scope>NUCLEOTIDE SEQUENCE [LARGE SCALE GENOMIC DNA]</scope>
    <source>
        <strain evidence="7 8">JCM23202</strain>
    </source>
</reference>
<protein>
    <recommendedName>
        <fullName evidence="3">Flagellin</fullName>
    </recommendedName>
</protein>
<dbReference type="PRINTS" id="PR00207">
    <property type="entry name" value="FLAGELLIN"/>
</dbReference>
<keyword evidence="7" id="KW-0966">Cell projection</keyword>
<name>A0A7X1B617_9BACT</name>
<evidence type="ECO:0000256" key="1">
    <source>
        <dbReference type="ARBA" id="ARBA00005709"/>
    </source>
</evidence>
<evidence type="ECO:0000256" key="4">
    <source>
        <dbReference type="SAM" id="Coils"/>
    </source>
</evidence>
<dbReference type="PANTHER" id="PTHR42792">
    <property type="entry name" value="FLAGELLIN"/>
    <property type="match status" value="1"/>
</dbReference>
<dbReference type="Pfam" id="PF00669">
    <property type="entry name" value="Flagellin_N"/>
    <property type="match status" value="1"/>
</dbReference>
<dbReference type="AlphaFoldDB" id="A0A7X1B617"/>
<dbReference type="GO" id="GO:0005198">
    <property type="term" value="F:structural molecule activity"/>
    <property type="evidence" value="ECO:0007669"/>
    <property type="project" value="UniProtKB-UniRule"/>
</dbReference>
<feature type="domain" description="Flagellin N-terminal" evidence="5">
    <location>
        <begin position="3"/>
        <end position="124"/>
    </location>
</feature>
<keyword evidence="7" id="KW-0969">Cilium</keyword>
<dbReference type="GO" id="GO:0009288">
    <property type="term" value="C:bacterial-type flagellum"/>
    <property type="evidence" value="ECO:0007669"/>
    <property type="project" value="UniProtKB-SubCell"/>
</dbReference>
<comment type="function">
    <text evidence="3">Flagellin is the subunit protein which polymerizes to form the filaments of bacterial flagella.</text>
</comment>
<comment type="similarity">
    <text evidence="1 3">Belongs to the bacterial flagellin family.</text>
</comment>
<gene>
    <name evidence="7" type="ORF">H5P27_08275</name>
</gene>
<dbReference type="InterPro" id="IPR001492">
    <property type="entry name" value="Flagellin"/>
</dbReference>
<dbReference type="Gene3D" id="6.10.10.10">
    <property type="entry name" value="Flagellar export chaperone, C-terminal domain"/>
    <property type="match status" value="1"/>
</dbReference>
<keyword evidence="3" id="KW-0964">Secreted</keyword>
<keyword evidence="4" id="KW-0175">Coiled coil</keyword>
<accession>A0A7X1B617</accession>
<evidence type="ECO:0000259" key="5">
    <source>
        <dbReference type="Pfam" id="PF00669"/>
    </source>
</evidence>
<organism evidence="7 8">
    <name type="scientific">Pelagicoccus albus</name>
    <dbReference type="NCBI Taxonomy" id="415222"/>
    <lineage>
        <taxon>Bacteria</taxon>
        <taxon>Pseudomonadati</taxon>
        <taxon>Verrucomicrobiota</taxon>
        <taxon>Opitutia</taxon>
        <taxon>Puniceicoccales</taxon>
        <taxon>Pelagicoccaceae</taxon>
        <taxon>Pelagicoccus</taxon>
    </lineage>
</organism>
<dbReference type="GO" id="GO:0005576">
    <property type="term" value="C:extracellular region"/>
    <property type="evidence" value="ECO:0007669"/>
    <property type="project" value="UniProtKB-SubCell"/>
</dbReference>
<dbReference type="InterPro" id="IPR001029">
    <property type="entry name" value="Flagellin_N"/>
</dbReference>
<dbReference type="InterPro" id="IPR042187">
    <property type="entry name" value="Flagellin_C_sub2"/>
</dbReference>
<dbReference type="Proteomes" id="UP000526501">
    <property type="component" value="Unassembled WGS sequence"/>
</dbReference>
<evidence type="ECO:0000256" key="2">
    <source>
        <dbReference type="ARBA" id="ARBA00023143"/>
    </source>
</evidence>
<keyword evidence="7" id="KW-0282">Flagellum</keyword>
<dbReference type="EMBL" id="JACHVC010000007">
    <property type="protein sequence ID" value="MBC2606039.1"/>
    <property type="molecule type" value="Genomic_DNA"/>
</dbReference>
<evidence type="ECO:0000259" key="6">
    <source>
        <dbReference type="Pfam" id="PF00700"/>
    </source>
</evidence>
<dbReference type="PANTHER" id="PTHR42792:SF2">
    <property type="entry name" value="FLAGELLIN"/>
    <property type="match status" value="1"/>
</dbReference>
<feature type="domain" description="Flagellin C-terminal" evidence="6">
    <location>
        <begin position="201"/>
        <end position="284"/>
    </location>
</feature>
<comment type="caution">
    <text evidence="7">The sequence shown here is derived from an EMBL/GenBank/DDBJ whole genome shotgun (WGS) entry which is preliminary data.</text>
</comment>
<evidence type="ECO:0000256" key="3">
    <source>
        <dbReference type="RuleBase" id="RU362073"/>
    </source>
</evidence>
<dbReference type="RefSeq" id="WP_185659923.1">
    <property type="nucleotide sequence ID" value="NZ_CAWPOO010000007.1"/>
</dbReference>
<evidence type="ECO:0000313" key="8">
    <source>
        <dbReference type="Proteomes" id="UP000526501"/>
    </source>
</evidence>
<feature type="coiled-coil region" evidence="4">
    <location>
        <begin position="209"/>
        <end position="243"/>
    </location>
</feature>
<sequence>MVINTNSNAIEAASSLQRSSAHLSKSLARLSSGSKIINPSDDAAGLAVSEKLEAQNSRVLAARTNTQNAMSLLTTTDGFLQGMTQTLTRMSELAMMSRDVTKNDGDKALYEEEFEQLKDQLRSVVGSNDSPSWSVDGEPIGMFNGISLFGSRGDLPTAVGASGDQFMNIPEMNMKDSSTAFAQLLDEAGSVSVSAADTITHLTSVIQEIAENRAEIGSLQSRLEFVETQLTTQSQNLESANSRIRDVDVAEESTRLAKYQILVQSGTAMLSQANSLPETVLRLLN</sequence>